<evidence type="ECO:0000313" key="3">
    <source>
        <dbReference type="Proteomes" id="UP000194911"/>
    </source>
</evidence>
<feature type="transmembrane region" description="Helical" evidence="1">
    <location>
        <begin position="193"/>
        <end position="212"/>
    </location>
</feature>
<dbReference type="Pfam" id="PF06149">
    <property type="entry name" value="DUF969"/>
    <property type="match status" value="1"/>
</dbReference>
<protein>
    <recommendedName>
        <fullName evidence="4">Permease</fullName>
    </recommendedName>
</protein>
<accession>A0A243CYX6</accession>
<proteinExistence type="predicted"/>
<gene>
    <name evidence="2" type="ORF">BK749_07845</name>
</gene>
<evidence type="ECO:0000313" key="2">
    <source>
        <dbReference type="EMBL" id="OTY78204.1"/>
    </source>
</evidence>
<keyword evidence="1" id="KW-0812">Transmembrane</keyword>
<sequence>MLELVKLIGILLVAVGFLFRLNTLLVVMVAGIVTGMVSGLSFYDVISMFGKFFIENRYMSMPIILTLPVIGILERYGLKERAEALITKSKGATTGRVLMSYFTIRESSAALGLNIGGHAQTVRPLVAPMAEGAAQGKYGKLPEKLREKIKANAAAAENTAWFFGEDIFIATGAILLMKGFFDSVGMHVGVWDMALWGIPTAISALIVSWIRFRRFDKYIAKTMTSKEKEEKEAITVNKNL</sequence>
<dbReference type="InterPro" id="IPR010374">
    <property type="entry name" value="DUF969"/>
</dbReference>
<feature type="transmembrane region" description="Helical" evidence="1">
    <location>
        <begin position="7"/>
        <end position="38"/>
    </location>
</feature>
<evidence type="ECO:0008006" key="4">
    <source>
        <dbReference type="Google" id="ProtNLM"/>
    </source>
</evidence>
<dbReference type="AlphaFoldDB" id="A0A243CYX6"/>
<feature type="transmembrane region" description="Helical" evidence="1">
    <location>
        <begin position="58"/>
        <end position="78"/>
    </location>
</feature>
<keyword evidence="1" id="KW-0472">Membrane</keyword>
<reference evidence="2 3" key="1">
    <citation type="submission" date="2016-10" db="EMBL/GenBank/DDBJ databases">
        <title>Comparative genomics of Bacillus thuringiensis reveals a path to pathogens against multiple invertebrate hosts.</title>
        <authorList>
            <person name="Zheng J."/>
            <person name="Gao Q."/>
            <person name="Liu H."/>
            <person name="Peng D."/>
            <person name="Ruan L."/>
            <person name="Sun M."/>
        </authorList>
    </citation>
    <scope>NUCLEOTIDE SEQUENCE [LARGE SCALE GENOMIC DNA]</scope>
    <source>
        <strain evidence="2">BGSC 4CE1</strain>
    </source>
</reference>
<dbReference type="Proteomes" id="UP000194911">
    <property type="component" value="Unassembled WGS sequence"/>
</dbReference>
<feature type="transmembrane region" description="Helical" evidence="1">
    <location>
        <begin position="160"/>
        <end position="181"/>
    </location>
</feature>
<name>A0A243CYX6_BACTU</name>
<dbReference type="EMBL" id="NFDQ01000024">
    <property type="protein sequence ID" value="OTY78204.1"/>
    <property type="molecule type" value="Genomic_DNA"/>
</dbReference>
<evidence type="ECO:0000256" key="1">
    <source>
        <dbReference type="SAM" id="Phobius"/>
    </source>
</evidence>
<organism evidence="2 3">
    <name type="scientific">Bacillus thuringiensis serovar vazensis</name>
    <dbReference type="NCBI Taxonomy" id="180867"/>
    <lineage>
        <taxon>Bacteria</taxon>
        <taxon>Bacillati</taxon>
        <taxon>Bacillota</taxon>
        <taxon>Bacilli</taxon>
        <taxon>Bacillales</taxon>
        <taxon>Bacillaceae</taxon>
        <taxon>Bacillus</taxon>
        <taxon>Bacillus cereus group</taxon>
    </lineage>
</organism>
<keyword evidence="1" id="KW-1133">Transmembrane helix</keyword>
<comment type="caution">
    <text evidence="2">The sequence shown here is derived from an EMBL/GenBank/DDBJ whole genome shotgun (WGS) entry which is preliminary data.</text>
</comment>